<dbReference type="Pfam" id="PF00582">
    <property type="entry name" value="Usp"/>
    <property type="match status" value="2"/>
</dbReference>
<reference evidence="6 7" key="1">
    <citation type="journal article" date="2015" name="Mol. Plant Microbe Interact.">
        <title>Comparative Genomic Analysis of Pseudomonas chlororaphis PCL1606 Reveals New Insight into Antifungal Compounds Involved in Biocontrol.</title>
        <authorList>
            <person name="Calderon C.E."/>
            <person name="Ramos C."/>
            <person name="de Vicente A."/>
            <person name="Cazorla F.M."/>
        </authorList>
    </citation>
    <scope>NUCLEOTIDE SEQUENCE [LARGE SCALE GENOMIC DNA]</scope>
    <source>
        <strain evidence="6 7">PCL1606</strain>
    </source>
</reference>
<evidence type="ECO:0000313" key="6">
    <source>
        <dbReference type="EMBL" id="AKA24313.1"/>
    </source>
</evidence>
<evidence type="ECO:0000313" key="7">
    <source>
        <dbReference type="Proteomes" id="UP000032748"/>
    </source>
</evidence>
<dbReference type="SUPFAM" id="SSF52402">
    <property type="entry name" value="Adenine nucleotide alpha hydrolases-like"/>
    <property type="match status" value="2"/>
</dbReference>
<dbReference type="Gene3D" id="3.40.50.12370">
    <property type="match status" value="1"/>
</dbReference>
<feature type="domain" description="UspA" evidence="5">
    <location>
        <begin position="152"/>
        <end position="295"/>
    </location>
</feature>
<organism evidence="6 7">
    <name type="scientific">Pseudomonas chlororaphis</name>
    <dbReference type="NCBI Taxonomy" id="587753"/>
    <lineage>
        <taxon>Bacteria</taxon>
        <taxon>Pseudomonadati</taxon>
        <taxon>Pseudomonadota</taxon>
        <taxon>Gammaproteobacteria</taxon>
        <taxon>Pseudomonadales</taxon>
        <taxon>Pseudomonadaceae</taxon>
        <taxon>Pseudomonas</taxon>
    </lineage>
</organism>
<comment type="function">
    <text evidence="4">Required for resistance to DNA-damaging agents.</text>
</comment>
<evidence type="ECO:0000256" key="1">
    <source>
        <dbReference type="ARBA" id="ARBA00004496"/>
    </source>
</evidence>
<dbReference type="KEGG" id="pcz:PCL1606_28620"/>
<evidence type="ECO:0000256" key="4">
    <source>
        <dbReference type="ARBA" id="ARBA00037131"/>
    </source>
</evidence>
<evidence type="ECO:0000256" key="3">
    <source>
        <dbReference type="ARBA" id="ARBA00022490"/>
    </source>
</evidence>
<proteinExistence type="inferred from homology"/>
<dbReference type="PANTHER" id="PTHR47892">
    <property type="entry name" value="UNIVERSAL STRESS PROTEIN E"/>
    <property type="match status" value="1"/>
</dbReference>
<dbReference type="PATRIC" id="fig|587753.10.peg.2855"/>
<accession>A0A0D5XZ03</accession>
<feature type="domain" description="UspA" evidence="5">
    <location>
        <begin position="4"/>
        <end position="143"/>
    </location>
</feature>
<protein>
    <submittedName>
        <fullName evidence="6">Universal stress protein</fullName>
    </submittedName>
</protein>
<evidence type="ECO:0000256" key="2">
    <source>
        <dbReference type="ARBA" id="ARBA00008791"/>
    </source>
</evidence>
<dbReference type="Proteomes" id="UP000032748">
    <property type="component" value="Chromosome"/>
</dbReference>
<sequence>MSQYQRLLLVIDPAARHSPAILRAAALARASGAALHIAALLKPAAILALFDHKTGAEARERHRLEHRHWLQEQVQRLRGQGVTVSGEVAWADDLLEEILQHVAELEPDLLIKDVQHEPALKRAFLTPMDWHLLRQCPVPLYLVGREGHALPRKVVAAVDPSRPESRHNGLNERIIDAANSLALQCDAELHLLHACDVSSVYLGDAGGGGLTLADLTHELRTTLERAFLELAERYGVPQERRHFILGQPVTVLARFVAEQQADVLVMGRVHRQGLEKLVGSTTEHALYQVPCSLLAL</sequence>
<keyword evidence="3" id="KW-0963">Cytoplasm</keyword>
<dbReference type="RefSeq" id="WP_044463310.1">
    <property type="nucleotide sequence ID" value="NZ_CP011110.1"/>
</dbReference>
<dbReference type="AlphaFoldDB" id="A0A0D5XZ03"/>
<dbReference type="OrthoDB" id="239260at2"/>
<dbReference type="InterPro" id="IPR006016">
    <property type="entry name" value="UspA"/>
</dbReference>
<dbReference type="PANTHER" id="PTHR47892:SF1">
    <property type="entry name" value="UNIVERSAL STRESS PROTEIN E"/>
    <property type="match status" value="1"/>
</dbReference>
<comment type="subcellular location">
    <subcellularLocation>
        <location evidence="1">Cytoplasm</location>
    </subcellularLocation>
</comment>
<evidence type="ECO:0000259" key="5">
    <source>
        <dbReference type="Pfam" id="PF00582"/>
    </source>
</evidence>
<name>A0A0D5XZ03_9PSED</name>
<gene>
    <name evidence="6" type="ORF">PCL1606_28620</name>
</gene>
<comment type="similarity">
    <text evidence="2">Belongs to the universal stress protein A family.</text>
</comment>
<dbReference type="EMBL" id="CP011110">
    <property type="protein sequence ID" value="AKA24313.1"/>
    <property type="molecule type" value="Genomic_DNA"/>
</dbReference>
<dbReference type="GO" id="GO:0005737">
    <property type="term" value="C:cytoplasm"/>
    <property type="evidence" value="ECO:0007669"/>
    <property type="project" value="UniProtKB-SubCell"/>
</dbReference>